<evidence type="ECO:0000313" key="1">
    <source>
        <dbReference type="EMBL" id="CEY58775.1"/>
    </source>
</evidence>
<reference evidence="2" key="1">
    <citation type="submission" date="2015-03" db="EMBL/GenBank/DDBJ databases">
        <authorList>
            <person name="Murphy D."/>
        </authorList>
    </citation>
    <scope>NUCLEOTIDE SEQUENCE [LARGE SCALE GENOMIC DNA]</scope>
    <source>
        <strain evidence="2">SMRU2248</strain>
    </source>
</reference>
<dbReference type="Proteomes" id="UP000041827">
    <property type="component" value="Unassembled WGS sequence"/>
</dbReference>
<evidence type="ECO:0000313" key="4">
    <source>
        <dbReference type="Proteomes" id="UP000048179"/>
    </source>
</evidence>
<reference evidence="3 4" key="2">
    <citation type="submission" date="2015-03" db="EMBL/GenBank/DDBJ databases">
        <authorList>
            <consortium name="Pathogen Informatics"/>
        </authorList>
    </citation>
    <scope>NUCLEOTIDE SEQUENCE [LARGE SCALE GENOMIC DNA]</scope>
    <source>
        <strain evidence="3">SMRU2248</strain>
        <strain evidence="1 4">SMRU737</strain>
    </source>
</reference>
<dbReference type="EMBL" id="CMJT01000008">
    <property type="protein sequence ID" value="CKA93767.1"/>
    <property type="molecule type" value="Genomic_DNA"/>
</dbReference>
<protein>
    <submittedName>
        <fullName evidence="2">Uncharacterized protein</fullName>
    </submittedName>
</protein>
<accession>A0A3A4NBZ0</accession>
<dbReference type="EMBL" id="CFGT01000004">
    <property type="protein sequence ID" value="CEY58775.1"/>
    <property type="molecule type" value="Genomic_DNA"/>
</dbReference>
<evidence type="ECO:0000313" key="3">
    <source>
        <dbReference type="Proteomes" id="UP000041827"/>
    </source>
</evidence>
<dbReference type="AlphaFoldDB" id="A0A0T8U7T5"/>
<organism evidence="2 3">
    <name type="scientific">Streptococcus pseudopneumoniae</name>
    <dbReference type="NCBI Taxonomy" id="257758"/>
    <lineage>
        <taxon>Bacteria</taxon>
        <taxon>Bacillati</taxon>
        <taxon>Bacillota</taxon>
        <taxon>Bacilli</taxon>
        <taxon>Lactobacillales</taxon>
        <taxon>Streptococcaceae</taxon>
        <taxon>Streptococcus</taxon>
    </lineage>
</organism>
<dbReference type="RefSeq" id="WP_001205653.1">
    <property type="nucleotide sequence ID" value="NZ_CKBD01000028.1"/>
</dbReference>
<sequence length="105" mass="12418">MRDRVRIMLGSREIVKRYIGDRLVWSSGPSLLLEVLNTRMWQYWGGYNIDIKGNDIKVAAIRYVQLNNSRLIRIQADMYNRGVIYLTGTNLREYIGTVNVKFYRE</sequence>
<gene>
    <name evidence="1" type="ORF">ERS020247_00733</name>
    <name evidence="2" type="ORF">ERS021757_01028</name>
</gene>
<proteinExistence type="predicted"/>
<dbReference type="Proteomes" id="UP000048179">
    <property type="component" value="Unassembled WGS sequence"/>
</dbReference>
<accession>A0A0T8U7T5</accession>
<name>A0A0T8U7T5_9STRE</name>
<evidence type="ECO:0000313" key="2">
    <source>
        <dbReference type="EMBL" id="CKA93767.1"/>
    </source>
</evidence>